<keyword evidence="2" id="KW-1185">Reference proteome</keyword>
<gene>
    <name evidence="1" type="ORF">HID58_061607</name>
</gene>
<comment type="caution">
    <text evidence="1">The sequence shown here is derived from an EMBL/GenBank/DDBJ whole genome shotgun (WGS) entry which is preliminary data.</text>
</comment>
<reference evidence="1 2" key="1">
    <citation type="submission" date="2021-05" db="EMBL/GenBank/DDBJ databases">
        <title>Genome Assembly of Synthetic Allotetraploid Brassica napus Reveals Homoeologous Exchanges between Subgenomes.</title>
        <authorList>
            <person name="Davis J.T."/>
        </authorList>
    </citation>
    <scope>NUCLEOTIDE SEQUENCE [LARGE SCALE GENOMIC DNA]</scope>
    <source>
        <strain evidence="2">cv. Da-Ae</strain>
        <tissue evidence="1">Seedling</tissue>
    </source>
</reference>
<sequence length="71" mass="7490">MLKVSSRSVYIGLKDETFSELEPKLDCGDGVDGAGDGGSNSKNIGFSGRFFLPGDYGEKQALKGISQQALC</sequence>
<name>A0ABQ7ZZ21_BRANA</name>
<proteinExistence type="predicted"/>
<evidence type="ECO:0000313" key="2">
    <source>
        <dbReference type="Proteomes" id="UP000824890"/>
    </source>
</evidence>
<dbReference type="EMBL" id="JAGKQM010000014">
    <property type="protein sequence ID" value="KAH0885511.1"/>
    <property type="molecule type" value="Genomic_DNA"/>
</dbReference>
<evidence type="ECO:0000313" key="1">
    <source>
        <dbReference type="EMBL" id="KAH0885511.1"/>
    </source>
</evidence>
<dbReference type="Proteomes" id="UP000824890">
    <property type="component" value="Unassembled WGS sequence"/>
</dbReference>
<protein>
    <submittedName>
        <fullName evidence="1">Uncharacterized protein</fullName>
    </submittedName>
</protein>
<accession>A0ABQ7ZZ21</accession>
<organism evidence="1 2">
    <name type="scientific">Brassica napus</name>
    <name type="common">Rape</name>
    <dbReference type="NCBI Taxonomy" id="3708"/>
    <lineage>
        <taxon>Eukaryota</taxon>
        <taxon>Viridiplantae</taxon>
        <taxon>Streptophyta</taxon>
        <taxon>Embryophyta</taxon>
        <taxon>Tracheophyta</taxon>
        <taxon>Spermatophyta</taxon>
        <taxon>Magnoliopsida</taxon>
        <taxon>eudicotyledons</taxon>
        <taxon>Gunneridae</taxon>
        <taxon>Pentapetalae</taxon>
        <taxon>rosids</taxon>
        <taxon>malvids</taxon>
        <taxon>Brassicales</taxon>
        <taxon>Brassicaceae</taxon>
        <taxon>Brassiceae</taxon>
        <taxon>Brassica</taxon>
    </lineage>
</organism>